<protein>
    <submittedName>
        <fullName evidence="1">Uncharacterized protein</fullName>
    </submittedName>
</protein>
<reference evidence="1" key="1">
    <citation type="submission" date="2022-02" db="EMBL/GenBank/DDBJ databases">
        <title>Plant Genome Project.</title>
        <authorList>
            <person name="Zhang R.-G."/>
        </authorList>
    </citation>
    <scope>NUCLEOTIDE SEQUENCE</scope>
    <source>
        <strain evidence="1">AT1</strain>
    </source>
</reference>
<sequence>MQPLCSLLNKHFRRKKEKPHAFAPLTTTTTTTTSSPHLSPPPSHSSRSKQNPNSAAAASHSPPSLPAAYRTAMEALCVTPPESASPATADHLIVIDDGPSSPPVPENTGTETQSISSAADEGKGGDAAAAVKEAADAGDRRKVLLEELCRNVVKLPCESIAEGEICEVSASPAMAEHFICIDGPASPPLPENTSTKIQSISYTANEDRGGDMVADAGDRRKVPPEELFQNVVKLSCKSTAEGGICEVASKLEVFPGSEFRVAYEEACNYGGMVKFGDRPLKEMDNIDMMTLENQEMSKQFPTLMETLVHERDQYMSATLLEVAGEYRSVVAVVGKGHLQGIKKYWKQPVELKRLLQVDMCSQSPVFSAVKLLICHDSPLSSSTIVLLVGGQSHPVVGIGDYNCWWSGIRVWFGGGGLS</sequence>
<dbReference type="EMBL" id="CM046391">
    <property type="protein sequence ID" value="KAI8558318.1"/>
    <property type="molecule type" value="Genomic_DNA"/>
</dbReference>
<evidence type="ECO:0000313" key="1">
    <source>
        <dbReference type="EMBL" id="KAI8558318.1"/>
    </source>
</evidence>
<proteinExistence type="predicted"/>
<organism evidence="1 2">
    <name type="scientific">Rhododendron molle</name>
    <name type="common">Chinese azalea</name>
    <name type="synonym">Azalea mollis</name>
    <dbReference type="NCBI Taxonomy" id="49168"/>
    <lineage>
        <taxon>Eukaryota</taxon>
        <taxon>Viridiplantae</taxon>
        <taxon>Streptophyta</taxon>
        <taxon>Embryophyta</taxon>
        <taxon>Tracheophyta</taxon>
        <taxon>Spermatophyta</taxon>
        <taxon>Magnoliopsida</taxon>
        <taxon>eudicotyledons</taxon>
        <taxon>Gunneridae</taxon>
        <taxon>Pentapetalae</taxon>
        <taxon>asterids</taxon>
        <taxon>Ericales</taxon>
        <taxon>Ericaceae</taxon>
        <taxon>Ericoideae</taxon>
        <taxon>Rhodoreae</taxon>
        <taxon>Rhododendron</taxon>
    </lineage>
</organism>
<name>A0ACC0NY70_RHOML</name>
<comment type="caution">
    <text evidence="1">The sequence shown here is derived from an EMBL/GenBank/DDBJ whole genome shotgun (WGS) entry which is preliminary data.</text>
</comment>
<dbReference type="Proteomes" id="UP001062846">
    <property type="component" value="Chromosome 4"/>
</dbReference>
<accession>A0ACC0NY70</accession>
<keyword evidence="2" id="KW-1185">Reference proteome</keyword>
<evidence type="ECO:0000313" key="2">
    <source>
        <dbReference type="Proteomes" id="UP001062846"/>
    </source>
</evidence>
<gene>
    <name evidence="1" type="ORF">RHMOL_Rhmol04G0082000</name>
</gene>